<dbReference type="PANTHER" id="PTHR10039:SF14">
    <property type="entry name" value="NACHT DOMAIN-CONTAINING PROTEIN"/>
    <property type="match status" value="1"/>
</dbReference>
<feature type="domain" description="PNPLA" evidence="7">
    <location>
        <begin position="9"/>
        <end position="210"/>
    </location>
</feature>
<dbReference type="InterPro" id="IPR036770">
    <property type="entry name" value="Ankyrin_rpt-contain_sf"/>
</dbReference>
<keyword evidence="5" id="KW-0040">ANK repeat</keyword>
<dbReference type="Pfam" id="PF24883">
    <property type="entry name" value="NPHP3_N"/>
    <property type="match status" value="1"/>
</dbReference>
<dbReference type="Gene3D" id="3.40.1090.10">
    <property type="entry name" value="Cytosolic phospholipase A2 catalytic domain"/>
    <property type="match status" value="1"/>
</dbReference>
<evidence type="ECO:0000259" key="7">
    <source>
        <dbReference type="PROSITE" id="PS51635"/>
    </source>
</evidence>
<evidence type="ECO:0000313" key="9">
    <source>
        <dbReference type="Proteomes" id="UP000308768"/>
    </source>
</evidence>
<keyword evidence="2" id="KW-0677">Repeat</keyword>
<keyword evidence="6" id="KW-0442">Lipid degradation</keyword>
<dbReference type="InterPro" id="IPR016035">
    <property type="entry name" value="Acyl_Trfase/lysoPLipase"/>
</dbReference>
<dbReference type="PANTHER" id="PTHR10039">
    <property type="entry name" value="AMELOGENIN"/>
    <property type="match status" value="1"/>
</dbReference>
<proteinExistence type="predicted"/>
<dbReference type="Pfam" id="PF22939">
    <property type="entry name" value="WHD_GPIID"/>
    <property type="match status" value="1"/>
</dbReference>
<dbReference type="STRING" id="331657.A0A4U0W119"/>
<dbReference type="GO" id="GO:0046486">
    <property type="term" value="P:glycerolipid metabolic process"/>
    <property type="evidence" value="ECO:0007669"/>
    <property type="project" value="UniProtKB-ARBA"/>
</dbReference>
<dbReference type="CDD" id="cd07216">
    <property type="entry name" value="Pat17_PNPLA8_PNPLA9_like3"/>
    <property type="match status" value="1"/>
</dbReference>
<feature type="active site" description="Proton acceptor" evidence="6">
    <location>
        <position position="197"/>
    </location>
</feature>
<evidence type="ECO:0000256" key="3">
    <source>
        <dbReference type="ARBA" id="ARBA00023098"/>
    </source>
</evidence>
<feature type="short sequence motif" description="GXGXXG" evidence="6">
    <location>
        <begin position="13"/>
        <end position="18"/>
    </location>
</feature>
<dbReference type="GO" id="GO:0004623">
    <property type="term" value="F:phospholipase A2 activity"/>
    <property type="evidence" value="ECO:0007669"/>
    <property type="project" value="UniProtKB-EC"/>
</dbReference>
<accession>A0A4U0W119</accession>
<evidence type="ECO:0000313" key="8">
    <source>
        <dbReference type="EMBL" id="TKA55841.1"/>
    </source>
</evidence>
<dbReference type="Pfam" id="PF12796">
    <property type="entry name" value="Ank_2"/>
    <property type="match status" value="1"/>
</dbReference>
<dbReference type="AlphaFoldDB" id="A0A4U0W119"/>
<evidence type="ECO:0000256" key="4">
    <source>
        <dbReference type="ARBA" id="ARBA00023422"/>
    </source>
</evidence>
<dbReference type="InterPro" id="IPR002641">
    <property type="entry name" value="PNPLA_dom"/>
</dbReference>
<dbReference type="InterPro" id="IPR056884">
    <property type="entry name" value="NPHP3-like_N"/>
</dbReference>
<dbReference type="PROSITE" id="PS50088">
    <property type="entry name" value="ANK_REPEAT"/>
    <property type="match status" value="1"/>
</dbReference>
<keyword evidence="6" id="KW-0378">Hydrolase</keyword>
<dbReference type="PROSITE" id="PS51635">
    <property type="entry name" value="PNPLA"/>
    <property type="match status" value="1"/>
</dbReference>
<feature type="repeat" description="ANK" evidence="5">
    <location>
        <begin position="945"/>
        <end position="971"/>
    </location>
</feature>
<feature type="short sequence motif" description="GXSXG" evidence="6">
    <location>
        <begin position="53"/>
        <end position="57"/>
    </location>
</feature>
<keyword evidence="9" id="KW-1185">Reference proteome</keyword>
<reference evidence="8 9" key="1">
    <citation type="submission" date="2017-03" db="EMBL/GenBank/DDBJ databases">
        <title>Genomes of endolithic fungi from Antarctica.</title>
        <authorList>
            <person name="Coleine C."/>
            <person name="Masonjones S."/>
            <person name="Stajich J.E."/>
        </authorList>
    </citation>
    <scope>NUCLEOTIDE SEQUENCE [LARGE SCALE GENOMIC DNA]</scope>
    <source>
        <strain evidence="8 9">CCFEE 5187</strain>
    </source>
</reference>
<feature type="active site" description="Nucleophile" evidence="6">
    <location>
        <position position="55"/>
    </location>
</feature>
<dbReference type="Pfam" id="PF01734">
    <property type="entry name" value="Patatin"/>
    <property type="match status" value="1"/>
</dbReference>
<comment type="catalytic activity">
    <reaction evidence="4">
        <text>a 1,2-diacyl-sn-glycero-3-phosphocholine + H2O = a 1-acyl-sn-glycero-3-phosphocholine + a fatty acid + H(+)</text>
        <dbReference type="Rhea" id="RHEA:15801"/>
        <dbReference type="ChEBI" id="CHEBI:15377"/>
        <dbReference type="ChEBI" id="CHEBI:15378"/>
        <dbReference type="ChEBI" id="CHEBI:28868"/>
        <dbReference type="ChEBI" id="CHEBI:57643"/>
        <dbReference type="ChEBI" id="CHEBI:58168"/>
        <dbReference type="EC" id="3.1.1.4"/>
    </reaction>
    <physiologicalReaction direction="left-to-right" evidence="4">
        <dbReference type="Rhea" id="RHEA:15802"/>
    </physiologicalReaction>
</comment>
<protein>
    <recommendedName>
        <fullName evidence="1">phospholipase A2</fullName>
        <ecNumber evidence="1">3.1.1.4</ecNumber>
    </recommendedName>
</protein>
<sequence length="1021" mass="114250">MSDKPLCLLALDGGGIRGLSELKILEEIMNRIKFDLRMEDDPLPADFFDLIGGTSTGGLIALLLGRLRLSVPQARNAFVKIAKDVFSIQRYLREGRFNEKKLEEAVKGLLRVKFGADRGEERMLDRPDAACKVFVCTVAAKDIGARAGPRLFRTYAVRANRTQNCKIWEASRATSAAPTYFKRISIGPEGEEEEFLDGGLGYNNPVKQVLEEAERIFPADQKIGCIVSIGTGQAKVIKYDTPNLAGRAVPIQLINALKDLATDSDMIAEEMEKKFVNARDTYFRFSVDRGLDGISLEEWEKLQEVGTYTASYVGLTAISSQIDKLAAALLASKWSLDQPGTTALVTVHGCSAEEVGTPARPLELSWPPQQTTPNFQVSVAHLAIRPELVTVVNDYGSRAERAECLSALFLTDPAEDRSRFVSDHGERVDGTCTWIRTHPKYLSWLRPGHQLLRIYGGPGKGKTMLSVFLTEQLGNDVSRRQDEILIYYFCNNRDKNRRTAVTILRGLMYQLLQKCPALFKHILPRFQIQKEDLFSDISFEALWRIFQNMISDSCLKTIYCLLDGLDECDKHSLEGFLKKLMSLFSADGVNRLAGNFKIVILCRDVPKCIPQHMTGFPLIDLNQDAEGRTKADIERFITAKVDELALQCLYSPQTRSIVETSFLRGATGTFLWVSLVAKMLEGKANTEVEEILWQLPDGLPEIFQRLLLQIEKGRRKIAAEILRWVALAMRPLTLSELSAATGTEGSAGLSREEVTKERIGFCGYFLEVHSDNVELIHQSAKDFLLRRDRYEDPILEYFRIKQEAAHADIARACLSCVNDGFSSGTFIELNGYADVATAQRLREHPLLAYATLHWPAHARASSSMAACIYDFSLPFYKPESDVRTGWFGTYNSAKGVYRPLQLIPYPLLHIGSYFDLLPLVQMLLGKYPRCKAPFAPVTVNDKDGLGRSALFWASARGNTTIARLLLQEGADQSGTPFGQTPLWVACRTRTEEYTLAVINVSTRNPLACALVRECDEIESFR</sequence>
<dbReference type="OrthoDB" id="5418336at2759"/>
<comment type="caution">
    <text evidence="8">The sequence shown here is derived from an EMBL/GenBank/DDBJ whole genome shotgun (WGS) entry which is preliminary data.</text>
</comment>
<dbReference type="SUPFAM" id="SSF52540">
    <property type="entry name" value="P-loop containing nucleoside triphosphate hydrolases"/>
    <property type="match status" value="1"/>
</dbReference>
<dbReference type="SMART" id="SM00248">
    <property type="entry name" value="ANK"/>
    <property type="match status" value="2"/>
</dbReference>
<gene>
    <name evidence="8" type="ORF">B0A49_12681</name>
</gene>
<evidence type="ECO:0000256" key="1">
    <source>
        <dbReference type="ARBA" id="ARBA00013278"/>
    </source>
</evidence>
<keyword evidence="3 6" id="KW-0443">Lipid metabolism</keyword>
<dbReference type="GO" id="GO:0016042">
    <property type="term" value="P:lipid catabolic process"/>
    <property type="evidence" value="ECO:0007669"/>
    <property type="project" value="UniProtKB-UniRule"/>
</dbReference>
<name>A0A4U0W119_9PEZI</name>
<dbReference type="EC" id="3.1.1.4" evidence="1"/>
<dbReference type="Proteomes" id="UP000308768">
    <property type="component" value="Unassembled WGS sequence"/>
</dbReference>
<dbReference type="SUPFAM" id="SSF48403">
    <property type="entry name" value="Ankyrin repeat"/>
    <property type="match status" value="1"/>
</dbReference>
<dbReference type="InterPro" id="IPR002110">
    <property type="entry name" value="Ankyrin_rpt"/>
</dbReference>
<dbReference type="PROSITE" id="PS50297">
    <property type="entry name" value="ANK_REP_REGION"/>
    <property type="match status" value="1"/>
</dbReference>
<dbReference type="SUPFAM" id="SSF52151">
    <property type="entry name" value="FabD/lysophospholipase-like"/>
    <property type="match status" value="1"/>
</dbReference>
<evidence type="ECO:0000256" key="6">
    <source>
        <dbReference type="PROSITE-ProRule" id="PRU01161"/>
    </source>
</evidence>
<dbReference type="Gene3D" id="3.40.50.300">
    <property type="entry name" value="P-loop containing nucleotide triphosphate hydrolases"/>
    <property type="match status" value="1"/>
</dbReference>
<dbReference type="Gene3D" id="1.25.40.20">
    <property type="entry name" value="Ankyrin repeat-containing domain"/>
    <property type="match status" value="1"/>
</dbReference>
<dbReference type="EMBL" id="NAJN01002220">
    <property type="protein sequence ID" value="TKA55841.1"/>
    <property type="molecule type" value="Genomic_DNA"/>
</dbReference>
<dbReference type="InterPro" id="IPR054471">
    <property type="entry name" value="GPIID_WHD"/>
</dbReference>
<evidence type="ECO:0000256" key="2">
    <source>
        <dbReference type="ARBA" id="ARBA00022737"/>
    </source>
</evidence>
<organism evidence="8 9">
    <name type="scientific">Cryomyces minteri</name>
    <dbReference type="NCBI Taxonomy" id="331657"/>
    <lineage>
        <taxon>Eukaryota</taxon>
        <taxon>Fungi</taxon>
        <taxon>Dikarya</taxon>
        <taxon>Ascomycota</taxon>
        <taxon>Pezizomycotina</taxon>
        <taxon>Dothideomycetes</taxon>
        <taxon>Dothideomycetes incertae sedis</taxon>
        <taxon>Cryomyces</taxon>
    </lineage>
</organism>
<feature type="short sequence motif" description="DGA/G" evidence="6">
    <location>
        <begin position="197"/>
        <end position="199"/>
    </location>
</feature>
<evidence type="ECO:0000256" key="5">
    <source>
        <dbReference type="PROSITE-ProRule" id="PRU00023"/>
    </source>
</evidence>
<dbReference type="InterPro" id="IPR027417">
    <property type="entry name" value="P-loop_NTPase"/>
</dbReference>